<protein>
    <submittedName>
        <fullName evidence="1">Uncharacterized protein</fullName>
    </submittedName>
</protein>
<organism evidence="1 2">
    <name type="scientific">Trichinella murrelli</name>
    <dbReference type="NCBI Taxonomy" id="144512"/>
    <lineage>
        <taxon>Eukaryota</taxon>
        <taxon>Metazoa</taxon>
        <taxon>Ecdysozoa</taxon>
        <taxon>Nematoda</taxon>
        <taxon>Enoplea</taxon>
        <taxon>Dorylaimia</taxon>
        <taxon>Trichinellida</taxon>
        <taxon>Trichinellidae</taxon>
        <taxon>Trichinella</taxon>
    </lineage>
</organism>
<name>A0A0V0TWB3_9BILA</name>
<keyword evidence="2" id="KW-1185">Reference proteome</keyword>
<proteinExistence type="predicted"/>
<dbReference type="EMBL" id="JYDJ01000132">
    <property type="protein sequence ID" value="KRX42871.1"/>
    <property type="molecule type" value="Genomic_DNA"/>
</dbReference>
<evidence type="ECO:0000313" key="2">
    <source>
        <dbReference type="Proteomes" id="UP000055048"/>
    </source>
</evidence>
<accession>A0A0V0TWB3</accession>
<sequence>MESDDGPFPLLYCLNSQLRTGFNSEVSLAHLAVVRCGHILFYRSLPHSPYKELAGKGLIRMSAMFAVLLSVGRCAPSTFRGAYFQQISVDLIMQPQQFHLRVTSCSLILKICLMWASKMSVLLWNRSPSCGAMCLQTVSRMFRIRECPHWRLGVWVSGQQL</sequence>
<evidence type="ECO:0000313" key="1">
    <source>
        <dbReference type="EMBL" id="KRX42871.1"/>
    </source>
</evidence>
<reference evidence="1 2" key="1">
    <citation type="submission" date="2015-01" db="EMBL/GenBank/DDBJ databases">
        <title>Evolution of Trichinella species and genotypes.</title>
        <authorList>
            <person name="Korhonen P.K."/>
            <person name="Edoardo P."/>
            <person name="Giuseppe L.R."/>
            <person name="Gasser R.B."/>
        </authorList>
    </citation>
    <scope>NUCLEOTIDE SEQUENCE [LARGE SCALE GENOMIC DNA]</scope>
    <source>
        <strain evidence="1">ISS417</strain>
    </source>
</reference>
<gene>
    <name evidence="1" type="ORF">T05_4668</name>
</gene>
<dbReference type="Proteomes" id="UP000055048">
    <property type="component" value="Unassembled WGS sequence"/>
</dbReference>
<dbReference type="AlphaFoldDB" id="A0A0V0TWB3"/>
<comment type="caution">
    <text evidence="1">The sequence shown here is derived from an EMBL/GenBank/DDBJ whole genome shotgun (WGS) entry which is preliminary data.</text>
</comment>